<dbReference type="AlphaFoldDB" id="A0A1Z5HMW8"/>
<comment type="caution">
    <text evidence="1">The sequence shown here is derived from an EMBL/GenBank/DDBJ whole genome shotgun (WGS) entry which is preliminary data.</text>
</comment>
<evidence type="ECO:0000313" key="1">
    <source>
        <dbReference type="EMBL" id="GAW90872.1"/>
    </source>
</evidence>
<name>A0A1Z5HMW8_9FIRM</name>
<accession>A0A1Z5HMW8</accession>
<dbReference type="EMBL" id="BDGJ01000001">
    <property type="protein sequence ID" value="GAW90872.1"/>
    <property type="molecule type" value="Genomic_DNA"/>
</dbReference>
<protein>
    <submittedName>
        <fullName evidence="1">Uncharacterized protein</fullName>
    </submittedName>
</protein>
<reference evidence="2" key="1">
    <citation type="journal article" date="2017" name="Appl. Environ. Microbiol.">
        <title>Genomic analysis of Calderihabitans maritimus KKC1, a thermophilic hydrogenogenic carboxydotrophic bacterium isolated from marine sediment.</title>
        <authorList>
            <person name="Omae K."/>
            <person name="Yoneda Y."/>
            <person name="Fukuyama Y."/>
            <person name="Yoshida T."/>
            <person name="Sako Y."/>
        </authorList>
    </citation>
    <scope>NUCLEOTIDE SEQUENCE [LARGE SCALE GENOMIC DNA]</scope>
    <source>
        <strain evidence="2">KKC1</strain>
    </source>
</reference>
<keyword evidence="2" id="KW-1185">Reference proteome</keyword>
<sequence>MIPAKTTACTEGGIFFTENIRLGLEILIFWQEKE</sequence>
<proteinExistence type="predicted"/>
<organism evidence="1 2">
    <name type="scientific">Calderihabitans maritimus</name>
    <dbReference type="NCBI Taxonomy" id="1246530"/>
    <lineage>
        <taxon>Bacteria</taxon>
        <taxon>Bacillati</taxon>
        <taxon>Bacillota</taxon>
        <taxon>Clostridia</taxon>
        <taxon>Neomoorellales</taxon>
        <taxon>Calderihabitantaceae</taxon>
        <taxon>Calderihabitans</taxon>
    </lineage>
</organism>
<evidence type="ECO:0000313" key="2">
    <source>
        <dbReference type="Proteomes" id="UP000197032"/>
    </source>
</evidence>
<gene>
    <name evidence="1" type="ORF">KKC1_00340</name>
</gene>
<dbReference type="Proteomes" id="UP000197032">
    <property type="component" value="Unassembled WGS sequence"/>
</dbReference>